<sequence length="36" mass="4138">MVSKYDYDMIVSVLYLTGTENGISDFTPDDTRLLTY</sequence>
<organism evidence="1 2">
    <name type="scientific">Haloquadratum walsbyi J07HQW2</name>
    <dbReference type="NCBI Taxonomy" id="1238425"/>
    <lineage>
        <taxon>Archaea</taxon>
        <taxon>Methanobacteriati</taxon>
        <taxon>Methanobacteriota</taxon>
        <taxon>Stenosarchaea group</taxon>
        <taxon>Halobacteria</taxon>
        <taxon>Halobacteriales</taxon>
        <taxon>Haloferacaceae</taxon>
        <taxon>Haloquadratum</taxon>
    </lineage>
</organism>
<dbReference type="EMBL" id="KE356561">
    <property type="protein sequence ID" value="ERG95921.1"/>
    <property type="molecule type" value="Genomic_DNA"/>
</dbReference>
<dbReference type="STRING" id="1238425.J07HQW2_02381"/>
<dbReference type="Proteomes" id="UP000030710">
    <property type="component" value="Unassembled WGS sequence"/>
</dbReference>
<accession>U1PU83</accession>
<evidence type="ECO:0000313" key="1">
    <source>
        <dbReference type="EMBL" id="ERG95921.1"/>
    </source>
</evidence>
<gene>
    <name evidence="1" type="ORF">J07HQW2_02381</name>
</gene>
<dbReference type="AlphaFoldDB" id="U1PU83"/>
<reference evidence="1 2" key="1">
    <citation type="journal article" date="2013" name="PLoS ONE">
        <title>Assembly-driven community genomics of a hypersaline microbial ecosystem.</title>
        <authorList>
            <person name="Podell S."/>
            <person name="Ugalde J.A."/>
            <person name="Narasingarao P."/>
            <person name="Banfield J.F."/>
            <person name="Heidelberg K.B."/>
            <person name="Allen E.E."/>
        </authorList>
    </citation>
    <scope>NUCLEOTIDE SEQUENCE [LARGE SCALE GENOMIC DNA]</scope>
    <source>
        <strain evidence="2">J07HQW2</strain>
    </source>
</reference>
<dbReference type="HOGENOM" id="CLU_3353887_0_0_2"/>
<proteinExistence type="predicted"/>
<name>U1PU83_9EURY</name>
<protein>
    <submittedName>
        <fullName evidence="1">Uncharacterized protein</fullName>
    </submittedName>
</protein>
<evidence type="ECO:0000313" key="2">
    <source>
        <dbReference type="Proteomes" id="UP000030710"/>
    </source>
</evidence>